<evidence type="ECO:0000256" key="1">
    <source>
        <dbReference type="SAM" id="SignalP"/>
    </source>
</evidence>
<dbReference type="PROSITE" id="PS00018">
    <property type="entry name" value="EF_HAND_1"/>
    <property type="match status" value="1"/>
</dbReference>
<name>A0A450SXK5_9GAMM</name>
<sequence>MRKTAIIYVFLLLGLLYPQAFAADGRGMVHVMTNDGHKLPLYGKSYALLIGVSDYDTGTGWSDLVSVPRELDRLEKMLKHQGFAIVRVNNPDDERLVSAFRDFTGKYGYDETNRLLFFFSGHGYTRNNKGYLVPRNASHPGRGERGFLRKALPIMDILALSRRIEARHALFLFDSSFSSTVFEAKRVPRTPPRITARTTHKVRQFITAGNAGEEVPNKSTFTPALVDGISQGKADLNSDGYVTGMELGMYLQSEVPKYTNQIPQFGKSQDYELAQGDFVFVLGRPALVMPRKLEKTSSADHAIELEFWDSIRQSDDPDMYRAYLKQYPNGSFAALAKIKIKKLESR</sequence>
<evidence type="ECO:0000259" key="2">
    <source>
        <dbReference type="Pfam" id="PF00656"/>
    </source>
</evidence>
<dbReference type="Pfam" id="PF00656">
    <property type="entry name" value="Peptidase_C14"/>
    <property type="match status" value="1"/>
</dbReference>
<proteinExistence type="predicted"/>
<dbReference type="GO" id="GO:0006508">
    <property type="term" value="P:proteolysis"/>
    <property type="evidence" value="ECO:0007669"/>
    <property type="project" value="InterPro"/>
</dbReference>
<protein>
    <submittedName>
        <fullName evidence="4">Caspase domain-containing protein</fullName>
    </submittedName>
</protein>
<gene>
    <name evidence="4" type="ORF">BECKFW1821A_GA0114235_10864</name>
    <name evidence="3" type="ORF">BECKFW1821B_GA0114236_100442</name>
</gene>
<dbReference type="InterPro" id="IPR018247">
    <property type="entry name" value="EF_Hand_1_Ca_BS"/>
</dbReference>
<dbReference type="SUPFAM" id="SSF52129">
    <property type="entry name" value="Caspase-like"/>
    <property type="match status" value="1"/>
</dbReference>
<evidence type="ECO:0000313" key="3">
    <source>
        <dbReference type="EMBL" id="VFJ48780.1"/>
    </source>
</evidence>
<dbReference type="InterPro" id="IPR029030">
    <property type="entry name" value="Caspase-like_dom_sf"/>
</dbReference>
<dbReference type="GO" id="GO:0004197">
    <property type="term" value="F:cysteine-type endopeptidase activity"/>
    <property type="evidence" value="ECO:0007669"/>
    <property type="project" value="InterPro"/>
</dbReference>
<keyword evidence="1" id="KW-0732">Signal</keyword>
<dbReference type="EMBL" id="CAADEW010000086">
    <property type="protein sequence ID" value="VFJ58825.1"/>
    <property type="molecule type" value="Genomic_DNA"/>
</dbReference>
<feature type="domain" description="Peptidase C14 caspase" evidence="2">
    <location>
        <begin position="45"/>
        <end position="189"/>
    </location>
</feature>
<dbReference type="InterPro" id="IPR011600">
    <property type="entry name" value="Pept_C14_caspase"/>
</dbReference>
<dbReference type="Gene3D" id="3.40.50.1460">
    <property type="match status" value="1"/>
</dbReference>
<dbReference type="AlphaFoldDB" id="A0A450SXK5"/>
<dbReference type="PANTHER" id="PTHR22576:SF37">
    <property type="entry name" value="MUCOSA-ASSOCIATED LYMPHOID TISSUE LYMPHOMA TRANSLOCATION PROTEIN 1"/>
    <property type="match status" value="1"/>
</dbReference>
<feature type="signal peptide" evidence="1">
    <location>
        <begin position="1"/>
        <end position="22"/>
    </location>
</feature>
<dbReference type="InterPro" id="IPR052039">
    <property type="entry name" value="Caspase-related_regulators"/>
</dbReference>
<dbReference type="PANTHER" id="PTHR22576">
    <property type="entry name" value="MUCOSA ASSOCIATED LYMPHOID TISSUE LYMPHOMA TRANSLOCATION PROTEIN 1/PARACASPASE"/>
    <property type="match status" value="1"/>
</dbReference>
<feature type="chain" id="PRO_5036113367" evidence="1">
    <location>
        <begin position="23"/>
        <end position="346"/>
    </location>
</feature>
<evidence type="ECO:0000313" key="4">
    <source>
        <dbReference type="EMBL" id="VFJ58825.1"/>
    </source>
</evidence>
<dbReference type="EMBL" id="CAADFD010000004">
    <property type="protein sequence ID" value="VFJ48780.1"/>
    <property type="molecule type" value="Genomic_DNA"/>
</dbReference>
<accession>A0A450SXK5</accession>
<organism evidence="4">
    <name type="scientific">Candidatus Kentrum sp. FW</name>
    <dbReference type="NCBI Taxonomy" id="2126338"/>
    <lineage>
        <taxon>Bacteria</taxon>
        <taxon>Pseudomonadati</taxon>
        <taxon>Pseudomonadota</taxon>
        <taxon>Gammaproteobacteria</taxon>
        <taxon>Candidatus Kentrum</taxon>
    </lineage>
</organism>
<reference evidence="4" key="1">
    <citation type="submission" date="2019-02" db="EMBL/GenBank/DDBJ databases">
        <authorList>
            <person name="Gruber-Vodicka R. H."/>
            <person name="Seah K. B. B."/>
        </authorList>
    </citation>
    <scope>NUCLEOTIDE SEQUENCE</scope>
    <source>
        <strain evidence="3">BECK_BZ106</strain>
        <strain evidence="4">BECK_BZ15</strain>
    </source>
</reference>